<feature type="compositionally biased region" description="Low complexity" evidence="1">
    <location>
        <begin position="325"/>
        <end position="336"/>
    </location>
</feature>
<keyword evidence="2" id="KW-0812">Transmembrane</keyword>
<keyword evidence="2" id="KW-1133">Transmembrane helix</keyword>
<dbReference type="InParanoid" id="A0A409WIM0"/>
<evidence type="ECO:0000259" key="3">
    <source>
        <dbReference type="PROSITE" id="PS50800"/>
    </source>
</evidence>
<feature type="compositionally biased region" description="Polar residues" evidence="1">
    <location>
        <begin position="350"/>
        <end position="361"/>
    </location>
</feature>
<feature type="region of interest" description="Disordered" evidence="1">
    <location>
        <begin position="191"/>
        <end position="225"/>
    </location>
</feature>
<evidence type="ECO:0000313" key="5">
    <source>
        <dbReference type="Proteomes" id="UP000284842"/>
    </source>
</evidence>
<keyword evidence="2" id="KW-0472">Membrane</keyword>
<dbReference type="EMBL" id="NHTK01005469">
    <property type="protein sequence ID" value="PPQ78300.1"/>
    <property type="molecule type" value="Genomic_DNA"/>
</dbReference>
<feature type="non-terminal residue" evidence="4">
    <location>
        <position position="1"/>
    </location>
</feature>
<evidence type="ECO:0000256" key="1">
    <source>
        <dbReference type="SAM" id="MobiDB-lite"/>
    </source>
</evidence>
<dbReference type="Pfam" id="PF02037">
    <property type="entry name" value="SAP"/>
    <property type="match status" value="1"/>
</dbReference>
<dbReference type="OrthoDB" id="3049189at2759"/>
<dbReference type="PROSITE" id="PS50800">
    <property type="entry name" value="SAP"/>
    <property type="match status" value="1"/>
</dbReference>
<evidence type="ECO:0000313" key="4">
    <source>
        <dbReference type="EMBL" id="PPQ78300.1"/>
    </source>
</evidence>
<feature type="domain" description="SAP" evidence="3">
    <location>
        <begin position="155"/>
        <end position="189"/>
    </location>
</feature>
<sequence length="596" mass="66961">FPTSVIALANAPFIDLQRRDLVRSGPDEAPASSDTILLAILVLTIILQVFIVLVGLHVGISIQINNRNAQHRRRASMDEHRDIEMGDVLHVGSGGDGDVEMDEAGGTLDIERDVGGVVDDAESHAQTELDKALPMPLLDCNGDGEDSNGVQYLDIHSAKKAKLQEFCRTFGLYITGTKEVLRERLRAHSRQSLPDAWSSLTQPNSQRMHRGPREGRISKARTSNRKKDTVLVRSELLFGTPAVQPEPSARHSAGGNTSLPHQAMHAHARILEWASAIDQKSPYIPKNERDRLREEAISRNTGLTKLAPTLEAELSRLRKDFESIVQSSSRSHSVISAPDSNEGTPLPSPTDHSTGSRSSRSLPLHTIDHCHDSSASRSPSHSTGDDASPMSSSSLQPAEAFTRIIQLGNGISICVTEEDIPDPPLLTFTNSNIDELNGMWDYAPKYWQDRSPLIVKNRRIPIKYWRDLYNARIKLPSGRAWKANQWKGIKTNYGRWRIIVARWRRLSQEEFWRDFSLPDGNRMSFSSMVSHFVELRAREDKELADMARSEYHDQFSTIFSYVKGGQRLVKVKDQDIARQYRKLKQLTSDWDDDESI</sequence>
<name>A0A409WIM0_9AGAR</name>
<comment type="caution">
    <text evidence="4">The sequence shown here is derived from an EMBL/GenBank/DDBJ whole genome shotgun (WGS) entry which is preliminary data.</text>
</comment>
<protein>
    <recommendedName>
        <fullName evidence="3">SAP domain-containing protein</fullName>
    </recommendedName>
</protein>
<dbReference type="AlphaFoldDB" id="A0A409WIM0"/>
<proteinExistence type="predicted"/>
<keyword evidence="5" id="KW-1185">Reference proteome</keyword>
<organism evidence="4 5">
    <name type="scientific">Panaeolus cyanescens</name>
    <dbReference type="NCBI Taxonomy" id="181874"/>
    <lineage>
        <taxon>Eukaryota</taxon>
        <taxon>Fungi</taxon>
        <taxon>Dikarya</taxon>
        <taxon>Basidiomycota</taxon>
        <taxon>Agaricomycotina</taxon>
        <taxon>Agaricomycetes</taxon>
        <taxon>Agaricomycetidae</taxon>
        <taxon>Agaricales</taxon>
        <taxon>Agaricineae</taxon>
        <taxon>Galeropsidaceae</taxon>
        <taxon>Panaeolus</taxon>
    </lineage>
</organism>
<feature type="region of interest" description="Disordered" evidence="1">
    <location>
        <begin position="325"/>
        <end position="395"/>
    </location>
</feature>
<dbReference type="Proteomes" id="UP000284842">
    <property type="component" value="Unassembled WGS sequence"/>
</dbReference>
<accession>A0A409WIM0</accession>
<reference evidence="4 5" key="1">
    <citation type="journal article" date="2018" name="Evol. Lett.">
        <title>Horizontal gene cluster transfer increased hallucinogenic mushroom diversity.</title>
        <authorList>
            <person name="Reynolds H.T."/>
            <person name="Vijayakumar V."/>
            <person name="Gluck-Thaler E."/>
            <person name="Korotkin H.B."/>
            <person name="Matheny P.B."/>
            <person name="Slot J.C."/>
        </authorList>
    </citation>
    <scope>NUCLEOTIDE SEQUENCE [LARGE SCALE GENOMIC DNA]</scope>
    <source>
        <strain evidence="4 5">2629</strain>
    </source>
</reference>
<dbReference type="InterPro" id="IPR003034">
    <property type="entry name" value="SAP_dom"/>
</dbReference>
<evidence type="ECO:0000256" key="2">
    <source>
        <dbReference type="SAM" id="Phobius"/>
    </source>
</evidence>
<gene>
    <name evidence="4" type="ORF">CVT24_006498</name>
</gene>
<feature type="transmembrane region" description="Helical" evidence="2">
    <location>
        <begin position="36"/>
        <end position="64"/>
    </location>
</feature>